<dbReference type="EMBL" id="JH767195">
    <property type="protein sequence ID" value="EQC28311.1"/>
    <property type="molecule type" value="Genomic_DNA"/>
</dbReference>
<dbReference type="Pfam" id="PF00916">
    <property type="entry name" value="Sulfate_transp"/>
    <property type="match status" value="1"/>
</dbReference>
<dbReference type="GO" id="GO:0016020">
    <property type="term" value="C:membrane"/>
    <property type="evidence" value="ECO:0007669"/>
    <property type="project" value="UniProtKB-SubCell"/>
</dbReference>
<keyword evidence="8" id="KW-1185">Reference proteome</keyword>
<evidence type="ECO:0000256" key="2">
    <source>
        <dbReference type="ARBA" id="ARBA00022692"/>
    </source>
</evidence>
<dbReference type="Proteomes" id="UP000030762">
    <property type="component" value="Unassembled WGS sequence"/>
</dbReference>
<keyword evidence="2" id="KW-0812">Transmembrane</keyword>
<dbReference type="STRING" id="1156394.T0Q178"/>
<evidence type="ECO:0000259" key="6">
    <source>
        <dbReference type="Pfam" id="PF00916"/>
    </source>
</evidence>
<dbReference type="PANTHER" id="PTHR11814">
    <property type="entry name" value="SULFATE TRANSPORTER"/>
    <property type="match status" value="1"/>
</dbReference>
<dbReference type="InterPro" id="IPR011547">
    <property type="entry name" value="SLC26A/SulP_dom"/>
</dbReference>
<organism evidence="7 8">
    <name type="scientific">Saprolegnia diclina (strain VS20)</name>
    <dbReference type="NCBI Taxonomy" id="1156394"/>
    <lineage>
        <taxon>Eukaryota</taxon>
        <taxon>Sar</taxon>
        <taxon>Stramenopiles</taxon>
        <taxon>Oomycota</taxon>
        <taxon>Saprolegniomycetes</taxon>
        <taxon>Saprolegniales</taxon>
        <taxon>Saprolegniaceae</taxon>
        <taxon>Saprolegnia</taxon>
    </lineage>
</organism>
<evidence type="ECO:0000256" key="4">
    <source>
        <dbReference type="ARBA" id="ARBA00023136"/>
    </source>
</evidence>
<comment type="subcellular location">
    <subcellularLocation>
        <location evidence="1">Membrane</location>
        <topology evidence="1">Multi-pass membrane protein</topology>
    </subcellularLocation>
</comment>
<sequence length="97" mass="10263">RDPAFDLIAGLTVAMKTVPQKMSLANAMAVLVQYSLYTAAVTPVLRAVFGTSRVLSVANDSEVSLMVGPHLHPDDSQHEGARHCRHSCAPTSSATTS</sequence>
<feature type="non-terminal residue" evidence="7">
    <location>
        <position position="1"/>
    </location>
</feature>
<dbReference type="OrthoDB" id="288203at2759"/>
<evidence type="ECO:0000313" key="8">
    <source>
        <dbReference type="Proteomes" id="UP000030762"/>
    </source>
</evidence>
<feature type="region of interest" description="Disordered" evidence="5">
    <location>
        <begin position="69"/>
        <end position="97"/>
    </location>
</feature>
<proteinExistence type="predicted"/>
<evidence type="ECO:0000256" key="3">
    <source>
        <dbReference type="ARBA" id="ARBA00022989"/>
    </source>
</evidence>
<name>T0Q178_SAPDV</name>
<reference evidence="7 8" key="1">
    <citation type="submission" date="2012-04" db="EMBL/GenBank/DDBJ databases">
        <title>The Genome Sequence of Saprolegnia declina VS20.</title>
        <authorList>
            <consortium name="The Broad Institute Genome Sequencing Platform"/>
            <person name="Russ C."/>
            <person name="Nusbaum C."/>
            <person name="Tyler B."/>
            <person name="van West P."/>
            <person name="Dieguez-Uribeondo J."/>
            <person name="de Bruijn I."/>
            <person name="Tripathy S."/>
            <person name="Jiang R."/>
            <person name="Young S.K."/>
            <person name="Zeng Q."/>
            <person name="Gargeya S."/>
            <person name="Fitzgerald M."/>
            <person name="Haas B."/>
            <person name="Abouelleil A."/>
            <person name="Alvarado L."/>
            <person name="Arachchi H.M."/>
            <person name="Berlin A."/>
            <person name="Chapman S.B."/>
            <person name="Goldberg J."/>
            <person name="Griggs A."/>
            <person name="Gujja S."/>
            <person name="Hansen M."/>
            <person name="Howarth C."/>
            <person name="Imamovic A."/>
            <person name="Larimer J."/>
            <person name="McCowen C."/>
            <person name="Montmayeur A."/>
            <person name="Murphy C."/>
            <person name="Neiman D."/>
            <person name="Pearson M."/>
            <person name="Priest M."/>
            <person name="Roberts A."/>
            <person name="Saif S."/>
            <person name="Shea T."/>
            <person name="Sisk P."/>
            <person name="Sykes S."/>
            <person name="Wortman J."/>
            <person name="Nusbaum C."/>
            <person name="Birren B."/>
        </authorList>
    </citation>
    <scope>NUCLEOTIDE SEQUENCE [LARGE SCALE GENOMIC DNA]</scope>
    <source>
        <strain evidence="7 8">VS20</strain>
    </source>
</reference>
<dbReference type="InParanoid" id="T0Q178"/>
<evidence type="ECO:0000256" key="5">
    <source>
        <dbReference type="SAM" id="MobiDB-lite"/>
    </source>
</evidence>
<protein>
    <recommendedName>
        <fullName evidence="6">SLC26A/SulP transporter domain-containing protein</fullName>
    </recommendedName>
</protein>
<accession>T0Q178</accession>
<feature type="compositionally biased region" description="Basic and acidic residues" evidence="5">
    <location>
        <begin position="71"/>
        <end position="82"/>
    </location>
</feature>
<dbReference type="VEuPathDB" id="FungiDB:SDRG_13859"/>
<dbReference type="RefSeq" id="XP_008618181.1">
    <property type="nucleotide sequence ID" value="XM_008619959.1"/>
</dbReference>
<feature type="domain" description="SLC26A/SulP transporter" evidence="6">
    <location>
        <begin position="6"/>
        <end position="71"/>
    </location>
</feature>
<evidence type="ECO:0000313" key="7">
    <source>
        <dbReference type="EMBL" id="EQC28311.1"/>
    </source>
</evidence>
<gene>
    <name evidence="7" type="ORF">SDRG_13859</name>
</gene>
<dbReference type="GO" id="GO:0055085">
    <property type="term" value="P:transmembrane transport"/>
    <property type="evidence" value="ECO:0007669"/>
    <property type="project" value="InterPro"/>
</dbReference>
<dbReference type="InterPro" id="IPR001902">
    <property type="entry name" value="SLC26A/SulP_fam"/>
</dbReference>
<dbReference type="GeneID" id="19954586"/>
<keyword evidence="3" id="KW-1133">Transmembrane helix</keyword>
<keyword evidence="4" id="KW-0472">Membrane</keyword>
<evidence type="ECO:0000256" key="1">
    <source>
        <dbReference type="ARBA" id="ARBA00004141"/>
    </source>
</evidence>
<dbReference type="AlphaFoldDB" id="T0Q178"/>